<dbReference type="AlphaFoldDB" id="A0A6J8AJH2"/>
<sequence>MEFMNEIDQLGKISIKKTTISLPFKDAKADQAQIQLPVQEMKSINIRLKLKKRFKVNKNGLMMNLSGCIMLSNSNLLIADYLVSNVIMEYRKDGKHIRDIPCSGKPFDLTVIDTDRIAVSYGISKYIDILNMKNNTVDRKVQFDNSCYGISYQDNKLFISTGGIVIIDITGEVLKTLDTNNGLYLETTIDKIYFAVKRDHTIHCISMAGEEIWVHKVESLVDPMGITVDDYQNVFVVDRNSNLLKVIQHDGRANKKSTKRNGRYARTICATLQQRQKNITSV</sequence>
<dbReference type="SUPFAM" id="SSF101898">
    <property type="entry name" value="NHL repeat"/>
    <property type="match status" value="1"/>
</dbReference>
<proteinExistence type="predicted"/>
<dbReference type="OrthoDB" id="6111574at2759"/>
<accession>A0A6J8AJH2</accession>
<keyword evidence="2" id="KW-1185">Reference proteome</keyword>
<evidence type="ECO:0008006" key="3">
    <source>
        <dbReference type="Google" id="ProtNLM"/>
    </source>
</evidence>
<dbReference type="InterPro" id="IPR011042">
    <property type="entry name" value="6-blade_b-propeller_TolB-like"/>
</dbReference>
<dbReference type="Proteomes" id="UP000507470">
    <property type="component" value="Unassembled WGS sequence"/>
</dbReference>
<dbReference type="Gene3D" id="2.120.10.30">
    <property type="entry name" value="TolB, C-terminal domain"/>
    <property type="match status" value="1"/>
</dbReference>
<reference evidence="1 2" key="1">
    <citation type="submission" date="2020-06" db="EMBL/GenBank/DDBJ databases">
        <authorList>
            <person name="Li R."/>
            <person name="Bekaert M."/>
        </authorList>
    </citation>
    <scope>NUCLEOTIDE SEQUENCE [LARGE SCALE GENOMIC DNA]</scope>
    <source>
        <strain evidence="2">wild</strain>
    </source>
</reference>
<dbReference type="EMBL" id="CACVKT020001581">
    <property type="protein sequence ID" value="CAC5369284.1"/>
    <property type="molecule type" value="Genomic_DNA"/>
</dbReference>
<name>A0A6J8AJH2_MYTCO</name>
<evidence type="ECO:0000313" key="2">
    <source>
        <dbReference type="Proteomes" id="UP000507470"/>
    </source>
</evidence>
<protein>
    <recommendedName>
        <fullName evidence="3">TRIM2_3</fullName>
    </recommendedName>
</protein>
<evidence type="ECO:0000313" key="1">
    <source>
        <dbReference type="EMBL" id="CAC5369284.1"/>
    </source>
</evidence>
<organism evidence="1 2">
    <name type="scientific">Mytilus coruscus</name>
    <name type="common">Sea mussel</name>
    <dbReference type="NCBI Taxonomy" id="42192"/>
    <lineage>
        <taxon>Eukaryota</taxon>
        <taxon>Metazoa</taxon>
        <taxon>Spiralia</taxon>
        <taxon>Lophotrochozoa</taxon>
        <taxon>Mollusca</taxon>
        <taxon>Bivalvia</taxon>
        <taxon>Autobranchia</taxon>
        <taxon>Pteriomorphia</taxon>
        <taxon>Mytilida</taxon>
        <taxon>Mytiloidea</taxon>
        <taxon>Mytilidae</taxon>
        <taxon>Mytilinae</taxon>
        <taxon>Mytilus</taxon>
    </lineage>
</organism>
<gene>
    <name evidence="1" type="ORF">MCOR_8520</name>
</gene>